<dbReference type="RefSeq" id="WP_224187357.1">
    <property type="nucleotide sequence ID" value="NZ_CP083598.1"/>
</dbReference>
<dbReference type="EMBL" id="CP094348">
    <property type="protein sequence ID" value="UOB20425.1"/>
    <property type="molecule type" value="Genomic_DNA"/>
</dbReference>
<evidence type="ECO:0000256" key="2">
    <source>
        <dbReference type="ARBA" id="ARBA00023163"/>
    </source>
</evidence>
<keyword evidence="2" id="KW-0804">Transcription</keyword>
<proteinExistence type="predicted"/>
<reference evidence="3" key="2">
    <citation type="submission" date="2022-04" db="EMBL/GenBank/DDBJ databases">
        <title>Antimicrobial genetic elements in methicillin-resistant Macrococcus armenti.</title>
        <authorList>
            <person name="Keller J.E."/>
            <person name="Schwendener S."/>
            <person name="Pantucek R."/>
            <person name="Perreten V."/>
        </authorList>
    </citation>
    <scope>NUCLEOTIDE SEQUENCE</scope>
    <source>
        <strain evidence="3">CCM 2609</strain>
    </source>
</reference>
<dbReference type="SUPFAM" id="SSF46894">
    <property type="entry name" value="C-terminal effector domain of the bipartite response regulators"/>
    <property type="match status" value="1"/>
</dbReference>
<reference evidence="3" key="1">
    <citation type="submission" date="2022-03" db="EMBL/GenBank/DDBJ databases">
        <authorList>
            <person name="Vrbovska V."/>
            <person name="Kovarovic V."/>
            <person name="Botka T."/>
            <person name="Pantucek R."/>
        </authorList>
    </citation>
    <scope>NUCLEOTIDE SEQUENCE</scope>
    <source>
        <strain evidence="3">CCM 2609</strain>
    </source>
</reference>
<keyword evidence="4" id="KW-1185">Reference proteome</keyword>
<protein>
    <recommendedName>
        <fullName evidence="5">RNA polymerase sigma factor SigS</fullName>
    </recommendedName>
</protein>
<sequence length="208" mass="24553">MLKAYFILCETSEVYQTKSVDELVCALQQGHIEVFDDLVKRMRNSIEVYVRKYYYIERDIVYQQCLITLYKTALKYDKTRSDSFELYYFSMLKYYLLTMASRERRKSKFDVVSIDSEDAYNRPIVEQIADTNSVRPEVESEVRALIEELTPVNLQLSPLEHKVLKYAKEGMTVQVMALLEEESVKTIQNTITRIKNKVRKHILNDSDN</sequence>
<dbReference type="SUPFAM" id="SSF88946">
    <property type="entry name" value="Sigma2 domain of RNA polymerase sigma factors"/>
    <property type="match status" value="1"/>
</dbReference>
<organism evidence="3 4">
    <name type="scientific">Macrococcus armenti</name>
    <dbReference type="NCBI Taxonomy" id="2875764"/>
    <lineage>
        <taxon>Bacteria</taxon>
        <taxon>Bacillati</taxon>
        <taxon>Bacillota</taxon>
        <taxon>Bacilli</taxon>
        <taxon>Bacillales</taxon>
        <taxon>Staphylococcaceae</taxon>
        <taxon>Macrococcus</taxon>
    </lineage>
</organism>
<name>A0ABY3ZU65_9STAP</name>
<accession>A0ABY3ZU65</accession>
<dbReference type="InterPro" id="IPR016032">
    <property type="entry name" value="Sig_transdc_resp-reg_C-effctor"/>
</dbReference>
<evidence type="ECO:0000313" key="4">
    <source>
        <dbReference type="Proteomes" id="UP000830343"/>
    </source>
</evidence>
<keyword evidence="1" id="KW-0805">Transcription regulation</keyword>
<evidence type="ECO:0000313" key="3">
    <source>
        <dbReference type="EMBL" id="UOB20425.1"/>
    </source>
</evidence>
<dbReference type="Proteomes" id="UP000830343">
    <property type="component" value="Chromosome"/>
</dbReference>
<gene>
    <name evidence="3" type="ORF">MRZ06_10645</name>
</gene>
<dbReference type="InterPro" id="IPR013325">
    <property type="entry name" value="RNA_pol_sigma_r2"/>
</dbReference>
<evidence type="ECO:0008006" key="5">
    <source>
        <dbReference type="Google" id="ProtNLM"/>
    </source>
</evidence>
<evidence type="ECO:0000256" key="1">
    <source>
        <dbReference type="ARBA" id="ARBA00023015"/>
    </source>
</evidence>